<sequence>MINVLFHSHTCMVVVVVVVVVVVTAHCFCSSLVGGRSARCWLRNLNGPALLADVTSRTPLVIGYRARRSSAVAKEPRRVQLQRSRVGEPSRAEQSRTEPRQPDCGDGEEDEEEGEEEEEEEEALSLHTKRESPARQACFIYFDTSAD</sequence>
<feature type="transmembrane region" description="Helical" evidence="2">
    <location>
        <begin position="12"/>
        <end position="33"/>
    </location>
</feature>
<keyword evidence="2" id="KW-0812">Transmembrane</keyword>
<proteinExistence type="predicted"/>
<evidence type="ECO:0000313" key="3">
    <source>
        <dbReference type="EMBL" id="KAF0032426.1"/>
    </source>
</evidence>
<gene>
    <name evidence="3" type="ORF">F2P81_014716</name>
</gene>
<evidence type="ECO:0000256" key="2">
    <source>
        <dbReference type="SAM" id="Phobius"/>
    </source>
</evidence>
<feature type="region of interest" description="Disordered" evidence="1">
    <location>
        <begin position="73"/>
        <end position="131"/>
    </location>
</feature>
<reference evidence="3 4" key="1">
    <citation type="submission" date="2019-06" db="EMBL/GenBank/DDBJ databases">
        <title>Draft genomes of female and male turbot (Scophthalmus maximus).</title>
        <authorList>
            <person name="Xu H."/>
            <person name="Xu X.-W."/>
            <person name="Shao C."/>
            <person name="Chen S."/>
        </authorList>
    </citation>
    <scope>NUCLEOTIDE SEQUENCE [LARGE SCALE GENOMIC DNA]</scope>
    <source>
        <strain evidence="3">Ysfricsl-2016a</strain>
        <tissue evidence="3">Blood</tissue>
    </source>
</reference>
<feature type="compositionally biased region" description="Basic and acidic residues" evidence="1">
    <location>
        <begin position="85"/>
        <end position="103"/>
    </location>
</feature>
<protein>
    <submittedName>
        <fullName evidence="3">Uncharacterized protein</fullName>
    </submittedName>
</protein>
<evidence type="ECO:0000313" key="4">
    <source>
        <dbReference type="Proteomes" id="UP000438429"/>
    </source>
</evidence>
<keyword evidence="2" id="KW-0472">Membrane</keyword>
<feature type="compositionally biased region" description="Acidic residues" evidence="1">
    <location>
        <begin position="105"/>
        <end position="123"/>
    </location>
</feature>
<name>A0A6A4SB58_SCOMX</name>
<evidence type="ECO:0000256" key="1">
    <source>
        <dbReference type="SAM" id="MobiDB-lite"/>
    </source>
</evidence>
<organism evidence="3 4">
    <name type="scientific">Scophthalmus maximus</name>
    <name type="common">Turbot</name>
    <name type="synonym">Psetta maxima</name>
    <dbReference type="NCBI Taxonomy" id="52904"/>
    <lineage>
        <taxon>Eukaryota</taxon>
        <taxon>Metazoa</taxon>
        <taxon>Chordata</taxon>
        <taxon>Craniata</taxon>
        <taxon>Vertebrata</taxon>
        <taxon>Euteleostomi</taxon>
        <taxon>Actinopterygii</taxon>
        <taxon>Neopterygii</taxon>
        <taxon>Teleostei</taxon>
        <taxon>Neoteleostei</taxon>
        <taxon>Acanthomorphata</taxon>
        <taxon>Carangaria</taxon>
        <taxon>Pleuronectiformes</taxon>
        <taxon>Pleuronectoidei</taxon>
        <taxon>Scophthalmidae</taxon>
        <taxon>Scophthalmus</taxon>
    </lineage>
</organism>
<comment type="caution">
    <text evidence="3">The sequence shown here is derived from an EMBL/GenBank/DDBJ whole genome shotgun (WGS) entry which is preliminary data.</text>
</comment>
<dbReference type="AlphaFoldDB" id="A0A6A4SB58"/>
<dbReference type="EMBL" id="VEVO01000013">
    <property type="protein sequence ID" value="KAF0032426.1"/>
    <property type="molecule type" value="Genomic_DNA"/>
</dbReference>
<accession>A0A6A4SB58</accession>
<dbReference type="Proteomes" id="UP000438429">
    <property type="component" value="Unassembled WGS sequence"/>
</dbReference>
<keyword evidence="2" id="KW-1133">Transmembrane helix</keyword>